<dbReference type="Gene3D" id="3.20.20.70">
    <property type="entry name" value="Aldolase class I"/>
    <property type="match status" value="1"/>
</dbReference>
<evidence type="ECO:0000256" key="2">
    <source>
        <dbReference type="ARBA" id="ARBA00002147"/>
    </source>
</evidence>
<reference evidence="7" key="2">
    <citation type="submission" date="2020-09" db="EMBL/GenBank/DDBJ databases">
        <authorList>
            <person name="Sun Q."/>
            <person name="Ohkuma M."/>
        </authorList>
    </citation>
    <scope>NUCLEOTIDE SEQUENCE</scope>
    <source>
        <strain evidence="7">JCM 14371</strain>
    </source>
</reference>
<dbReference type="Pfam" id="PF04131">
    <property type="entry name" value="NanE"/>
    <property type="match status" value="1"/>
</dbReference>
<dbReference type="GO" id="GO:0006053">
    <property type="term" value="P:N-acetylmannosamine catabolic process"/>
    <property type="evidence" value="ECO:0007669"/>
    <property type="project" value="TreeGrafter"/>
</dbReference>
<sequence>MPTPPPSAQPPAPTPLARLQGQLIVSVQADDDSVLRDTAIIAALCRAVLTGGAGGLRVRGADDIRAARALTALPIIGLTKTRHAGVDAFITATTREVREVAGAGADIVAVDATRLTRPEPLVDLIRAAHDAGLQVMADISTEDEAEHALDLGADTVGTTMSGYTPHSPQQEAPDFALMRALHARGLPFVAEGRVKTVQDALQAQACGAFAVVVGSAITRPDHVTRWYADALGTAAGPDHALLPGLTAEPASYTP</sequence>
<name>A0A917PGF4_9DEIO</name>
<gene>
    <name evidence="7" type="primary">nanE</name>
    <name evidence="7" type="ORF">GCM10008939_21460</name>
</gene>
<evidence type="ECO:0000256" key="1">
    <source>
        <dbReference type="ARBA" id="ARBA00000056"/>
    </source>
</evidence>
<dbReference type="InterPro" id="IPR013785">
    <property type="entry name" value="Aldolase_TIM"/>
</dbReference>
<dbReference type="EMBL" id="BMOE01000006">
    <property type="protein sequence ID" value="GGJ77080.1"/>
    <property type="molecule type" value="Genomic_DNA"/>
</dbReference>
<evidence type="ECO:0000313" key="7">
    <source>
        <dbReference type="EMBL" id="GGJ77080.1"/>
    </source>
</evidence>
<dbReference type="Proteomes" id="UP000635726">
    <property type="component" value="Unassembled WGS sequence"/>
</dbReference>
<evidence type="ECO:0000256" key="5">
    <source>
        <dbReference type="ARBA" id="ARBA00023235"/>
    </source>
</evidence>
<comment type="function">
    <text evidence="2">Converts N-acetylmannosamine-6-phosphate (ManNAc-6-P) to N-acetylglucosamine-6-phosphate (GlcNAc-6-P).</text>
</comment>
<organism evidence="7 8">
    <name type="scientific">Deinococcus aquiradiocola</name>
    <dbReference type="NCBI Taxonomy" id="393059"/>
    <lineage>
        <taxon>Bacteria</taxon>
        <taxon>Thermotogati</taxon>
        <taxon>Deinococcota</taxon>
        <taxon>Deinococci</taxon>
        <taxon>Deinococcales</taxon>
        <taxon>Deinococcaceae</taxon>
        <taxon>Deinococcus</taxon>
    </lineage>
</organism>
<evidence type="ECO:0000313" key="8">
    <source>
        <dbReference type="Proteomes" id="UP000635726"/>
    </source>
</evidence>
<dbReference type="AlphaFoldDB" id="A0A917PGF4"/>
<dbReference type="GO" id="GO:0047465">
    <property type="term" value="F:N-acylglucosamine-6-phosphate 2-epimerase activity"/>
    <property type="evidence" value="ECO:0007669"/>
    <property type="project" value="UniProtKB-EC"/>
</dbReference>
<keyword evidence="6" id="KW-0119">Carbohydrate metabolism</keyword>
<keyword evidence="5" id="KW-0413">Isomerase</keyword>
<evidence type="ECO:0000256" key="3">
    <source>
        <dbReference type="ARBA" id="ARBA00005081"/>
    </source>
</evidence>
<comment type="catalytic activity">
    <reaction evidence="1">
        <text>an N-acyl-D-glucosamine 6-phosphate = an N-acyl-D-mannosamine 6-phosphate</text>
        <dbReference type="Rhea" id="RHEA:23932"/>
        <dbReference type="ChEBI" id="CHEBI:57599"/>
        <dbReference type="ChEBI" id="CHEBI:57666"/>
        <dbReference type="EC" id="5.1.3.9"/>
    </reaction>
</comment>
<dbReference type="GO" id="GO:0019262">
    <property type="term" value="P:N-acetylneuraminate catabolic process"/>
    <property type="evidence" value="ECO:0007669"/>
    <property type="project" value="TreeGrafter"/>
</dbReference>
<dbReference type="PANTHER" id="PTHR36204">
    <property type="entry name" value="N-ACETYLMANNOSAMINE-6-PHOSPHATE 2-EPIMERASE-RELATED"/>
    <property type="match status" value="1"/>
</dbReference>
<keyword evidence="8" id="KW-1185">Reference proteome</keyword>
<reference evidence="7" key="1">
    <citation type="journal article" date="2014" name="Int. J. Syst. Evol. Microbiol.">
        <title>Complete genome sequence of Corynebacterium casei LMG S-19264T (=DSM 44701T), isolated from a smear-ripened cheese.</title>
        <authorList>
            <consortium name="US DOE Joint Genome Institute (JGI-PGF)"/>
            <person name="Walter F."/>
            <person name="Albersmeier A."/>
            <person name="Kalinowski J."/>
            <person name="Ruckert C."/>
        </authorList>
    </citation>
    <scope>NUCLEOTIDE SEQUENCE</scope>
    <source>
        <strain evidence="7">JCM 14371</strain>
    </source>
</reference>
<dbReference type="SUPFAM" id="SSF51366">
    <property type="entry name" value="Ribulose-phoshate binding barrel"/>
    <property type="match status" value="1"/>
</dbReference>
<proteinExistence type="predicted"/>
<dbReference type="NCBIfam" id="NF002231">
    <property type="entry name" value="PRK01130.1"/>
    <property type="match status" value="1"/>
</dbReference>
<dbReference type="EC" id="5.1.3.9" evidence="4"/>
<dbReference type="RefSeq" id="WP_188963272.1">
    <property type="nucleotide sequence ID" value="NZ_BMOE01000006.1"/>
</dbReference>
<dbReference type="PANTHER" id="PTHR36204:SF1">
    <property type="entry name" value="N-ACETYLMANNOSAMINE-6-PHOSPHATE 2-EPIMERASE-RELATED"/>
    <property type="match status" value="1"/>
</dbReference>
<evidence type="ECO:0000256" key="6">
    <source>
        <dbReference type="ARBA" id="ARBA00023277"/>
    </source>
</evidence>
<dbReference type="GO" id="GO:0005829">
    <property type="term" value="C:cytosol"/>
    <property type="evidence" value="ECO:0007669"/>
    <property type="project" value="TreeGrafter"/>
</dbReference>
<protein>
    <recommendedName>
        <fullName evidence="4">N-acylglucosamine-6-phosphate 2-epimerase</fullName>
        <ecNumber evidence="4">5.1.3.9</ecNumber>
    </recommendedName>
</protein>
<comment type="pathway">
    <text evidence="3">Amino-sugar metabolism; N-acetylneuraminate degradation; D-fructose 6-phosphate from N-acetylneuraminate: step 3/5.</text>
</comment>
<accession>A0A917PGF4</accession>
<dbReference type="InterPro" id="IPR011060">
    <property type="entry name" value="RibuloseP-bd_barrel"/>
</dbReference>
<comment type="caution">
    <text evidence="7">The sequence shown here is derived from an EMBL/GenBank/DDBJ whole genome shotgun (WGS) entry which is preliminary data.</text>
</comment>
<dbReference type="InterPro" id="IPR007260">
    <property type="entry name" value="NanE"/>
</dbReference>
<evidence type="ECO:0000256" key="4">
    <source>
        <dbReference type="ARBA" id="ARBA00013180"/>
    </source>
</evidence>